<organism evidence="1 2">
    <name type="scientific">Austropuccinia psidii MF-1</name>
    <dbReference type="NCBI Taxonomy" id="1389203"/>
    <lineage>
        <taxon>Eukaryota</taxon>
        <taxon>Fungi</taxon>
        <taxon>Dikarya</taxon>
        <taxon>Basidiomycota</taxon>
        <taxon>Pucciniomycotina</taxon>
        <taxon>Pucciniomycetes</taxon>
        <taxon>Pucciniales</taxon>
        <taxon>Sphaerophragmiaceae</taxon>
        <taxon>Austropuccinia</taxon>
    </lineage>
</organism>
<evidence type="ECO:0000313" key="2">
    <source>
        <dbReference type="Proteomes" id="UP000765509"/>
    </source>
</evidence>
<protein>
    <submittedName>
        <fullName evidence="1">Uncharacterized protein</fullName>
    </submittedName>
</protein>
<comment type="caution">
    <text evidence="1">The sequence shown here is derived from an EMBL/GenBank/DDBJ whole genome shotgun (WGS) entry which is preliminary data.</text>
</comment>
<accession>A0A9Q3I4Y7</accession>
<gene>
    <name evidence="1" type="ORF">O181_067888</name>
</gene>
<keyword evidence="2" id="KW-1185">Reference proteome</keyword>
<evidence type="ECO:0000313" key="1">
    <source>
        <dbReference type="EMBL" id="MBW0528173.1"/>
    </source>
</evidence>
<dbReference type="AlphaFoldDB" id="A0A9Q3I4Y7"/>
<dbReference type="Proteomes" id="UP000765509">
    <property type="component" value="Unassembled WGS sequence"/>
</dbReference>
<sequence length="169" mass="18395">MFHVQATSLLLRQLTKGSITKYPASRVSIPETGVGRRHGFACLPAKKICPAPQPTPDSNAMFVKATKKAVGAYSTACQGPQVTTRRTMWSWDSTGSTQTFGSQQIQTEYNLLSTFAGALSYVHLRKQGLSSVALEEILMEYAIDSKFRTTPSGRVAKLPCGWSAFNAES</sequence>
<dbReference type="EMBL" id="AVOT02034129">
    <property type="protein sequence ID" value="MBW0528173.1"/>
    <property type="molecule type" value="Genomic_DNA"/>
</dbReference>
<name>A0A9Q3I4Y7_9BASI</name>
<reference evidence="1" key="1">
    <citation type="submission" date="2021-03" db="EMBL/GenBank/DDBJ databases">
        <title>Draft genome sequence of rust myrtle Austropuccinia psidii MF-1, a brazilian biotype.</title>
        <authorList>
            <person name="Quecine M.C."/>
            <person name="Pachon D.M.R."/>
            <person name="Bonatelli M.L."/>
            <person name="Correr F.H."/>
            <person name="Franceschini L.M."/>
            <person name="Leite T.F."/>
            <person name="Margarido G.R.A."/>
            <person name="Almeida C.A."/>
            <person name="Ferrarezi J.A."/>
            <person name="Labate C.A."/>
        </authorList>
    </citation>
    <scope>NUCLEOTIDE SEQUENCE</scope>
    <source>
        <strain evidence="1">MF-1</strain>
    </source>
</reference>
<proteinExistence type="predicted"/>